<name>A0AB36FT45_ALTMA</name>
<protein>
    <submittedName>
        <fullName evidence="2">Uncharacterized protein</fullName>
    </submittedName>
</protein>
<feature type="transmembrane region" description="Helical" evidence="1">
    <location>
        <begin position="28"/>
        <end position="47"/>
    </location>
</feature>
<proteinExistence type="predicted"/>
<keyword evidence="1" id="KW-0472">Membrane</keyword>
<accession>A0AB36FT45</accession>
<gene>
    <name evidence="2" type="ORF">BFV95_3828</name>
</gene>
<keyword evidence="1" id="KW-1133">Transmembrane helix</keyword>
<evidence type="ECO:0000313" key="2">
    <source>
        <dbReference type="EMBL" id="OES25994.1"/>
    </source>
</evidence>
<evidence type="ECO:0000256" key="1">
    <source>
        <dbReference type="SAM" id="Phobius"/>
    </source>
</evidence>
<keyword evidence="3" id="KW-1185">Reference proteome</keyword>
<sequence length="48" mass="5741">MNLILKRALGVRFWDSFTKSDKVSEKTATILQFMFMFLSLISCYFWLI</sequence>
<dbReference type="AlphaFoldDB" id="A0AB36FT45"/>
<evidence type="ECO:0000313" key="3">
    <source>
        <dbReference type="Proteomes" id="UP000095392"/>
    </source>
</evidence>
<dbReference type="Proteomes" id="UP000095392">
    <property type="component" value="Unassembled WGS sequence"/>
</dbReference>
<comment type="caution">
    <text evidence="2">The sequence shown here is derived from an EMBL/GenBank/DDBJ whole genome shotgun (WGS) entry which is preliminary data.</text>
</comment>
<dbReference type="EMBL" id="MIPY01000035">
    <property type="protein sequence ID" value="OES25994.1"/>
    <property type="molecule type" value="Genomic_DNA"/>
</dbReference>
<keyword evidence="1" id="KW-0812">Transmembrane</keyword>
<organism evidence="2 3">
    <name type="scientific">Alteromonas macleodii</name>
    <name type="common">Pseudoalteromonas macleodii</name>
    <dbReference type="NCBI Taxonomy" id="28108"/>
    <lineage>
        <taxon>Bacteria</taxon>
        <taxon>Pseudomonadati</taxon>
        <taxon>Pseudomonadota</taxon>
        <taxon>Gammaproteobacteria</taxon>
        <taxon>Alteromonadales</taxon>
        <taxon>Alteromonadaceae</taxon>
        <taxon>Alteromonas/Salinimonas group</taxon>
        <taxon>Alteromonas</taxon>
    </lineage>
</organism>
<reference evidence="2 3" key="1">
    <citation type="submission" date="2016-09" db="EMBL/GenBank/DDBJ databases">
        <title>Draft Genome Sequence of four Alteromonas macleodii strains isolated from copper coupons and grown long-term at elevated copper levels.</title>
        <authorList>
            <person name="Cusick K."/>
            <person name="Dale J."/>
            <person name="Little B."/>
            <person name="Biffinger J."/>
        </authorList>
    </citation>
    <scope>NUCLEOTIDE SEQUENCE [LARGE SCALE GENOMIC DNA]</scope>
    <source>
        <strain evidence="2 3">KCP01</strain>
    </source>
</reference>